<gene>
    <name evidence="1" type="primary">CAT8_1</name>
    <name evidence="1" type="ORF">DSO57_1002793</name>
</gene>
<keyword evidence="1" id="KW-0238">DNA-binding</keyword>
<proteinExistence type="predicted"/>
<sequence>MVVLNTQENTNNFLNLKQGADVNASYTIPKNETDNCPFTTSDNVCLNKRSRACDQCSNLKVRCDKVFPLCQRCLRMGISCSWEKAQSQSYRIGRPPKKPCNKISCENQQSKSSLDPSEEEDSDNMPISSKASKKQKHPQPFRKTSKALSSRAFKSNVQFSSSSGFAYLLPTYISLVLSSNLIGHTKFFLRLESDCIYIGNSPVSYHLSWYPQSLRALASLASPENLISSGLLPKPKLSLFGKSACDQSLSSFPSREAFVFDSHNQLALDLNSFNLSEDPKTIWKLIDLYFYHFNIGYSLLSREFFNQALHSKFHAPEVRLLLNAVLMSACGFLSDPVSSLKLSQIYTSRVLVDLTRLCRRPCLEVVQALILLSRFPATIQADQISHRSWYFHSLACAMAKSLGLNLSCKRLKSDLYEARKKTWWILYTNDVLFRLHMNKHPQLFWSDAFIAMPTFHSHLYSSTYQTGILSEQKRRSFHPTPGLSHLSVLIRIRYFLIADVAVELHNQYRSILCPPSCRAQIQVPRFPFSWNLSEQVVNGPEYTKFLRETKHLEARLFNWFRWSFGNLLSICLSTYTFEVPSSQDYFSLLSMLHFAYLLVELYRPFSSAPFEQFEQLPDIPHHNLQDVNQLSETEKCWFGCRLGASSILARKAEFLEVGISGKWVWIQSFFLGLFNGGAHDQDLAMRLMDLTEHGAQRFALAADVLALMRKLLAAKLSGIILD</sequence>
<organism evidence="1 2">
    <name type="scientific">Entomophthora muscae</name>
    <dbReference type="NCBI Taxonomy" id="34485"/>
    <lineage>
        <taxon>Eukaryota</taxon>
        <taxon>Fungi</taxon>
        <taxon>Fungi incertae sedis</taxon>
        <taxon>Zoopagomycota</taxon>
        <taxon>Entomophthoromycotina</taxon>
        <taxon>Entomophthoromycetes</taxon>
        <taxon>Entomophthorales</taxon>
        <taxon>Entomophthoraceae</taxon>
        <taxon>Entomophthora</taxon>
    </lineage>
</organism>
<reference evidence="1" key="1">
    <citation type="submission" date="2022-04" db="EMBL/GenBank/DDBJ databases">
        <title>Genome of the entomopathogenic fungus Entomophthora muscae.</title>
        <authorList>
            <person name="Elya C."/>
            <person name="Lovett B.R."/>
            <person name="Lee E."/>
            <person name="Macias A.M."/>
            <person name="Hajek A.E."/>
            <person name="De Bivort B.L."/>
            <person name="Kasson M.T."/>
            <person name="De Fine Licht H.H."/>
            <person name="Stajich J.E."/>
        </authorList>
    </citation>
    <scope>NUCLEOTIDE SEQUENCE</scope>
    <source>
        <strain evidence="1">Berkeley</strain>
    </source>
</reference>
<protein>
    <submittedName>
        <fullName evidence="1">DNA-binding transcription factor cat8</fullName>
    </submittedName>
</protein>
<evidence type="ECO:0000313" key="1">
    <source>
        <dbReference type="EMBL" id="KAJ9051659.1"/>
    </source>
</evidence>
<name>A0ACC2RNN1_9FUNG</name>
<keyword evidence="2" id="KW-1185">Reference proteome</keyword>
<accession>A0ACC2RNN1</accession>
<comment type="caution">
    <text evidence="1">The sequence shown here is derived from an EMBL/GenBank/DDBJ whole genome shotgun (WGS) entry which is preliminary data.</text>
</comment>
<evidence type="ECO:0000313" key="2">
    <source>
        <dbReference type="Proteomes" id="UP001165960"/>
    </source>
</evidence>
<dbReference type="Proteomes" id="UP001165960">
    <property type="component" value="Unassembled WGS sequence"/>
</dbReference>
<dbReference type="EMBL" id="QTSX02007106">
    <property type="protein sequence ID" value="KAJ9051659.1"/>
    <property type="molecule type" value="Genomic_DNA"/>
</dbReference>